<comment type="caution">
    <text evidence="1">The sequence shown here is derived from an EMBL/GenBank/DDBJ whole genome shotgun (WGS) entry which is preliminary data.</text>
</comment>
<accession>U3A554</accession>
<gene>
    <name evidence="1" type="ORF">VPR01S_13_01370</name>
</gene>
<sequence>MEQQQALYRAFYQAQDRFLDPYTACGFEPDIICNYVHCGLLLTSYYEYGTEHQNPLLCELFLRQVYFHLLDGIDDTTRSRVFRQICLDAVHTPLLCLKRFYDHISDGDIKFLSLKQELQRLNTPL</sequence>
<protein>
    <submittedName>
        <fullName evidence="1">Uncharacterized protein</fullName>
    </submittedName>
</protein>
<evidence type="ECO:0000313" key="1">
    <source>
        <dbReference type="EMBL" id="GAD68472.1"/>
    </source>
</evidence>
<dbReference type="RefSeq" id="WP_021706442.1">
    <property type="nucleotide sequence ID" value="NZ_BATJ01000013.1"/>
</dbReference>
<proteinExistence type="predicted"/>
<reference evidence="1 2" key="1">
    <citation type="submission" date="2013-09" db="EMBL/GenBank/DDBJ databases">
        <title>Whole genome shotgun sequence of Vibrio proteolyticus NBRC 13287.</title>
        <authorList>
            <person name="Isaki S."/>
            <person name="Hosoyama A."/>
            <person name="Numata M."/>
            <person name="Hashimoto M."/>
            <person name="Hosoyama Y."/>
            <person name="Tsuchikane K."/>
            <person name="Noguchi M."/>
            <person name="Hirakata S."/>
            <person name="Ichikawa N."/>
            <person name="Ohji S."/>
            <person name="Yamazoe A."/>
            <person name="Fujita N."/>
        </authorList>
    </citation>
    <scope>NUCLEOTIDE SEQUENCE [LARGE SCALE GENOMIC DNA]</scope>
    <source>
        <strain evidence="1 2">NBRC 13287</strain>
    </source>
</reference>
<dbReference type="STRING" id="1219065.VPR01S_13_01370"/>
<organism evidence="1 2">
    <name type="scientific">Vibrio proteolyticus NBRC 13287</name>
    <dbReference type="NCBI Taxonomy" id="1219065"/>
    <lineage>
        <taxon>Bacteria</taxon>
        <taxon>Pseudomonadati</taxon>
        <taxon>Pseudomonadota</taxon>
        <taxon>Gammaproteobacteria</taxon>
        <taxon>Vibrionales</taxon>
        <taxon>Vibrionaceae</taxon>
        <taxon>Vibrio</taxon>
    </lineage>
</organism>
<dbReference type="eggNOG" id="ENOG5032HZG">
    <property type="taxonomic scope" value="Bacteria"/>
</dbReference>
<name>U3A554_VIBPR</name>
<dbReference type="AlphaFoldDB" id="U3A554"/>
<keyword evidence="2" id="KW-1185">Reference proteome</keyword>
<dbReference type="Proteomes" id="UP000016570">
    <property type="component" value="Unassembled WGS sequence"/>
</dbReference>
<evidence type="ECO:0000313" key="2">
    <source>
        <dbReference type="Proteomes" id="UP000016570"/>
    </source>
</evidence>
<dbReference type="EMBL" id="BATJ01000013">
    <property type="protein sequence ID" value="GAD68472.1"/>
    <property type="molecule type" value="Genomic_DNA"/>
</dbReference>